<evidence type="ECO:0000256" key="9">
    <source>
        <dbReference type="SAM" id="MobiDB-lite"/>
    </source>
</evidence>
<dbReference type="SUPFAM" id="SSF50969">
    <property type="entry name" value="YVTN repeat-like/Quinoprotein amine dehydrogenase"/>
    <property type="match status" value="2"/>
</dbReference>
<dbReference type="EMBL" id="BAABGM010000007">
    <property type="protein sequence ID" value="GAA4401837.1"/>
    <property type="molecule type" value="Genomic_DNA"/>
</dbReference>
<dbReference type="InterPro" id="IPR049052">
    <property type="entry name" value="nSTAND1"/>
</dbReference>
<keyword evidence="5 8" id="KW-0238">DNA-binding</keyword>
<dbReference type="PROSITE" id="PS51755">
    <property type="entry name" value="OMPR_PHOB"/>
    <property type="match status" value="1"/>
</dbReference>
<dbReference type="Pfam" id="PF13191">
    <property type="entry name" value="AAA_16"/>
    <property type="match status" value="1"/>
</dbReference>
<keyword evidence="10" id="KW-0472">Membrane</keyword>
<evidence type="ECO:0000256" key="6">
    <source>
        <dbReference type="ARBA" id="ARBA00023163"/>
    </source>
</evidence>
<dbReference type="InterPro" id="IPR015943">
    <property type="entry name" value="WD40/YVTN_repeat-like_dom_sf"/>
</dbReference>
<dbReference type="Gene3D" id="1.25.40.10">
    <property type="entry name" value="Tetratricopeptide repeat domain"/>
    <property type="match status" value="1"/>
</dbReference>
<dbReference type="InterPro" id="IPR016032">
    <property type="entry name" value="Sig_transdc_resp-reg_C-effctor"/>
</dbReference>
<feature type="region of interest" description="Disordered" evidence="9">
    <location>
        <begin position="1328"/>
        <end position="1358"/>
    </location>
</feature>
<comment type="caution">
    <text evidence="12">The sequence shown here is derived from an EMBL/GenBank/DDBJ whole genome shotgun (WGS) entry which is preliminary data.</text>
</comment>
<accession>A0ABP8K8J7</accession>
<keyword evidence="6" id="KW-0804">Transcription</keyword>
<evidence type="ECO:0000256" key="2">
    <source>
        <dbReference type="ARBA" id="ARBA00022574"/>
    </source>
</evidence>
<dbReference type="InterPro" id="IPR001680">
    <property type="entry name" value="WD40_rpt"/>
</dbReference>
<keyword evidence="2 7" id="KW-0853">WD repeat</keyword>
<dbReference type="Proteomes" id="UP001500945">
    <property type="component" value="Unassembled WGS sequence"/>
</dbReference>
<dbReference type="PANTHER" id="PTHR35807">
    <property type="entry name" value="TRANSCRIPTIONAL REGULATOR REDD-RELATED"/>
    <property type="match status" value="1"/>
</dbReference>
<sequence>MTQHPYSEPVDFSVLGPLRVEGSRGTIEIRGAKERLLLARLVAAGGRLVPTSELVDTLWGEEPPASAAKSLQTFVLRARNALEPDRAGTPTLLLTEGPGYRLALDPSQVDAERFARLARIGERALADGRPEHAAATLTEALALWRGPAYAGFEGAAFAAAEARRLDELRLGATEERIAAELALGRASAAVPELERLVGEHPMRERLWEMLVTALYRAGRQGDALGAYERARSVLADELGVDPGPGLRAVHARVLAHDPTLGSPTVRAALPAELRPARALVGRDEELGRLRQAWQAAVRGRPGTVVVRGPEGGGGTALAAALAAEVAREGAVVRYRSEATHTHDSGRPVASGGVGALTPEVPDVTTGAEPLNGIPVLLVSDHTEADVPATLTVRLTGHLGSVPAGAEVVELRPLSPHEVRQVVADYVPAEDATRVAQEVHARTGGWPGAVHEAAVDVARARAVQRVEVAAATTGSTSAELASARAELTDSVARLRDTTSDAEPPDPRVCPWRGLASYDVDDARWFAGRERLVAELVARLAGSRLLALVGASGSGKSSALRAGLLAALAADVLPGSGGWRVVTLRPGAHPMRELARRSLGPTGRDEVADLLTHLVTASGEQEGRTVVAVDQFEEVWTVCADHGERTQFLDTLTELATDPRSSVSVVLAVRADFMGELADHDALRALVNDGTVLVGPMTPAEVRRAVERPAASARLVLDDGLADTVVSDAGDEPGLLPLLSTAMAQLWERRDGSALTYSAYVGLGGLSGAIATLAEETFAGLSPTQQAATRLLLLRLTGTGDGAGVTRRRVPLGEVESLPHSGIRQVVEELAAARLLTVSDGHVEVAHEALFREWPRLRTWLVEDAAGRAVQRRLAVAAAEWDAEGREPSGLWTGTRLASGLEVAETRPDELTPVEHDFLTAGRDVLDAEQRETQERAASTARQNRRLRWLVAGIGAVLVVALVAGLLAWRSQQEAQAATVSAEAKRLAASALNIEYPDTALLAAVESTRLEQSPETYGALLTLLARQPQVVHRVRTPNRFLYIDTSPDGSTVYVGENSPTLHAIDTESGRVRWTTEVDGGGQVGTPAATSDGRGVIVLEFAGDSGVVRFDAATGEQEWEMRDLEGVAPGASEWAGGGGLRADGRYVVGTETHAITLDPASGAVLDAVEWPAVLGDTEFFRVWPDGRLSRDQPDAPGTTGMLFDPRHPGRGDTEVDGVPFAFSPDGSRLVLIRRVEGGTDLRVATTADPTRRTPWVRVPAFVRDTAWSPDSGRIAVTTDDGIQLLDPATMQLGVEASGHSGAVMAARFAGAGGEMVWTAGRDGTAIGFDLSGTRTPIATRPSDPQPHTGDSSSSSGRGVYLDVVDDDPNRAHLTDLATGRDLGELVHDVPGETTGWPAGAEFQATAVAITGDATTALVGVEGFVRAEERMIADRGAVAIFDVATREQREVIELPWPVHAIAVTPDGRRAVVNGRPGYVVIDLPSRTVVGQPVPLADADHLEWLTGAEASPDGRLVALARNDEVVLVDVARGTVVRRGSVAGEDMVLGLAWSADSSSIAAGSDSGWLHVVSAETLGAVAPPRLITGGWVPDLEVSPDGRILASIGSDGDVTLWDTRTWRPYGQPVTETGRFGWLTYSPDARTLRVFFEEVGMAEISTDPDDWVDAACSAAGRNLTPEESAVILPGQPVRPTCPDLA</sequence>
<dbReference type="SUPFAM" id="SSF48452">
    <property type="entry name" value="TPR-like"/>
    <property type="match status" value="1"/>
</dbReference>
<dbReference type="SMART" id="SM00564">
    <property type="entry name" value="PQQ"/>
    <property type="match status" value="2"/>
</dbReference>
<dbReference type="SMART" id="SM00320">
    <property type="entry name" value="WD40"/>
    <property type="match status" value="5"/>
</dbReference>
<dbReference type="SUPFAM" id="SSF46894">
    <property type="entry name" value="C-terminal effector domain of the bipartite response regulators"/>
    <property type="match status" value="1"/>
</dbReference>
<evidence type="ECO:0000256" key="10">
    <source>
        <dbReference type="SAM" id="Phobius"/>
    </source>
</evidence>
<dbReference type="Gene3D" id="1.10.10.10">
    <property type="entry name" value="Winged helix-like DNA-binding domain superfamily/Winged helix DNA-binding domain"/>
    <property type="match status" value="1"/>
</dbReference>
<evidence type="ECO:0000256" key="4">
    <source>
        <dbReference type="ARBA" id="ARBA00023015"/>
    </source>
</evidence>
<dbReference type="InterPro" id="IPR041664">
    <property type="entry name" value="AAA_16"/>
</dbReference>
<keyword evidence="4" id="KW-0805">Transcription regulation</keyword>
<proteinExistence type="inferred from homology"/>
<keyword evidence="13" id="KW-1185">Reference proteome</keyword>
<evidence type="ECO:0000256" key="5">
    <source>
        <dbReference type="ARBA" id="ARBA00023125"/>
    </source>
</evidence>
<dbReference type="InterPro" id="IPR027417">
    <property type="entry name" value="P-loop_NTPase"/>
</dbReference>
<keyword evidence="10" id="KW-1133">Transmembrane helix</keyword>
<dbReference type="InterPro" id="IPR018391">
    <property type="entry name" value="PQQ_b-propeller_rpt"/>
</dbReference>
<dbReference type="InterPro" id="IPR011990">
    <property type="entry name" value="TPR-like_helical_dom_sf"/>
</dbReference>
<dbReference type="SMART" id="SM01043">
    <property type="entry name" value="BTAD"/>
    <property type="match status" value="1"/>
</dbReference>
<dbReference type="Pfam" id="PF13360">
    <property type="entry name" value="PQQ_2"/>
    <property type="match status" value="1"/>
</dbReference>
<feature type="transmembrane region" description="Helical" evidence="10">
    <location>
        <begin position="947"/>
        <end position="967"/>
    </location>
</feature>
<gene>
    <name evidence="12" type="ORF">GCM10023168_11830</name>
</gene>
<evidence type="ECO:0000259" key="11">
    <source>
        <dbReference type="PROSITE" id="PS51755"/>
    </source>
</evidence>
<dbReference type="Pfam" id="PF00400">
    <property type="entry name" value="WD40"/>
    <property type="match status" value="1"/>
</dbReference>
<evidence type="ECO:0000256" key="3">
    <source>
        <dbReference type="ARBA" id="ARBA00022737"/>
    </source>
</evidence>
<dbReference type="Pfam" id="PF00486">
    <property type="entry name" value="Trans_reg_C"/>
    <property type="match status" value="1"/>
</dbReference>
<dbReference type="PANTHER" id="PTHR35807:SF1">
    <property type="entry name" value="TRANSCRIPTIONAL REGULATOR REDD"/>
    <property type="match status" value="1"/>
</dbReference>
<keyword evidence="10" id="KW-0812">Transmembrane</keyword>
<dbReference type="Pfam" id="PF03704">
    <property type="entry name" value="BTAD"/>
    <property type="match status" value="1"/>
</dbReference>
<feature type="repeat" description="WD" evidence="7">
    <location>
        <begin position="1585"/>
        <end position="1613"/>
    </location>
</feature>
<comment type="similarity">
    <text evidence="1">Belongs to the AfsR/DnrI/RedD regulatory family.</text>
</comment>
<reference evidence="13" key="1">
    <citation type="journal article" date="2019" name="Int. J. Syst. Evol. Microbiol.">
        <title>The Global Catalogue of Microorganisms (GCM) 10K type strain sequencing project: providing services to taxonomists for standard genome sequencing and annotation.</title>
        <authorList>
            <consortium name="The Broad Institute Genomics Platform"/>
            <consortium name="The Broad Institute Genome Sequencing Center for Infectious Disease"/>
            <person name="Wu L."/>
            <person name="Ma J."/>
        </authorList>
    </citation>
    <scope>NUCLEOTIDE SEQUENCE [LARGE SCALE GENOMIC DNA]</scope>
    <source>
        <strain evidence="13">JCM 17809</strain>
    </source>
</reference>
<dbReference type="InterPro" id="IPR036388">
    <property type="entry name" value="WH-like_DNA-bd_sf"/>
</dbReference>
<dbReference type="Gene3D" id="2.130.10.10">
    <property type="entry name" value="YVTN repeat-like/Quinoprotein amine dehydrogenase"/>
    <property type="match status" value="4"/>
</dbReference>
<dbReference type="PROSITE" id="PS00678">
    <property type="entry name" value="WD_REPEATS_1"/>
    <property type="match status" value="1"/>
</dbReference>
<dbReference type="Pfam" id="PF20703">
    <property type="entry name" value="nSTAND1"/>
    <property type="match status" value="1"/>
</dbReference>
<evidence type="ECO:0000313" key="13">
    <source>
        <dbReference type="Proteomes" id="UP001500945"/>
    </source>
</evidence>
<dbReference type="InterPro" id="IPR011044">
    <property type="entry name" value="Quino_amine_DH_bsu"/>
</dbReference>
<feature type="DNA-binding region" description="OmpR/PhoB-type" evidence="8">
    <location>
        <begin position="1"/>
        <end position="104"/>
    </location>
</feature>
<dbReference type="InterPro" id="IPR005158">
    <property type="entry name" value="BTAD"/>
</dbReference>
<feature type="domain" description="OmpR/PhoB-type" evidence="11">
    <location>
        <begin position="1"/>
        <end position="104"/>
    </location>
</feature>
<evidence type="ECO:0000313" key="12">
    <source>
        <dbReference type="EMBL" id="GAA4401837.1"/>
    </source>
</evidence>
<protein>
    <recommendedName>
        <fullName evidence="11">OmpR/PhoB-type domain-containing protein</fullName>
    </recommendedName>
</protein>
<dbReference type="SUPFAM" id="SSF52540">
    <property type="entry name" value="P-loop containing nucleoside triphosphate hydrolases"/>
    <property type="match status" value="2"/>
</dbReference>
<keyword evidence="3" id="KW-0677">Repeat</keyword>
<organism evidence="12 13">
    <name type="scientific">Fodinibacter luteus</name>
    <dbReference type="NCBI Taxonomy" id="552064"/>
    <lineage>
        <taxon>Bacteria</taxon>
        <taxon>Bacillati</taxon>
        <taxon>Actinomycetota</taxon>
        <taxon>Actinomycetes</taxon>
        <taxon>Micrococcales</taxon>
        <taxon>Intrasporangiaceae</taxon>
        <taxon>Fodinibacter (ex Wang et al. 2009)</taxon>
    </lineage>
</organism>
<dbReference type="InterPro" id="IPR001867">
    <property type="entry name" value="OmpR/PhoB-type_DNA-bd"/>
</dbReference>
<evidence type="ECO:0000256" key="7">
    <source>
        <dbReference type="PROSITE-ProRule" id="PRU00221"/>
    </source>
</evidence>
<evidence type="ECO:0000256" key="1">
    <source>
        <dbReference type="ARBA" id="ARBA00005820"/>
    </source>
</evidence>
<dbReference type="InterPro" id="IPR019775">
    <property type="entry name" value="WD40_repeat_CS"/>
</dbReference>
<dbReference type="InterPro" id="IPR051677">
    <property type="entry name" value="AfsR-DnrI-RedD_regulator"/>
</dbReference>
<dbReference type="SMART" id="SM00862">
    <property type="entry name" value="Trans_reg_C"/>
    <property type="match status" value="1"/>
</dbReference>
<dbReference type="PROSITE" id="PS50082">
    <property type="entry name" value="WD_REPEATS_2"/>
    <property type="match status" value="1"/>
</dbReference>
<name>A0ABP8K8J7_9MICO</name>
<evidence type="ECO:0000256" key="8">
    <source>
        <dbReference type="PROSITE-ProRule" id="PRU01091"/>
    </source>
</evidence>
<dbReference type="CDD" id="cd15831">
    <property type="entry name" value="BTAD"/>
    <property type="match status" value="1"/>
</dbReference>
<dbReference type="InterPro" id="IPR002372">
    <property type="entry name" value="PQQ_rpt_dom"/>
</dbReference>